<dbReference type="EMBL" id="CP055905">
    <property type="protein sequence ID" value="QMR42826.1"/>
    <property type="molecule type" value="Genomic_DNA"/>
</dbReference>
<accession>A0AAP9R1F8</accession>
<evidence type="ECO:0000256" key="1">
    <source>
        <dbReference type="SAM" id="MobiDB-lite"/>
    </source>
</evidence>
<name>A0AAP9R1F8_KLEAE</name>
<keyword evidence="2" id="KW-0614">Plasmid</keyword>
<geneLocation type="plasmid" evidence="3">
    <name>prhbstw-00938_2</name>
</geneLocation>
<protein>
    <submittedName>
        <fullName evidence="2">Uncharacterized protein</fullName>
    </submittedName>
</protein>
<feature type="compositionally biased region" description="Acidic residues" evidence="1">
    <location>
        <begin position="18"/>
        <end position="28"/>
    </location>
</feature>
<feature type="region of interest" description="Disordered" evidence="1">
    <location>
        <begin position="1"/>
        <end position="32"/>
    </location>
</feature>
<organism evidence="2 3">
    <name type="scientific">Klebsiella aerogenes</name>
    <name type="common">Enterobacter aerogenes</name>
    <dbReference type="NCBI Taxonomy" id="548"/>
    <lineage>
        <taxon>Bacteria</taxon>
        <taxon>Pseudomonadati</taxon>
        <taxon>Pseudomonadota</taxon>
        <taxon>Gammaproteobacteria</taxon>
        <taxon>Enterobacterales</taxon>
        <taxon>Enterobacteriaceae</taxon>
        <taxon>Klebsiella/Raoultella group</taxon>
        <taxon>Klebsiella</taxon>
    </lineage>
</organism>
<evidence type="ECO:0000313" key="2">
    <source>
        <dbReference type="EMBL" id="QMR42826.1"/>
    </source>
</evidence>
<gene>
    <name evidence="2" type="ORF">HV331_25180</name>
</gene>
<sequence length="123" mass="13632">MFYDARRPVESSVSEEVPGYEDSAEQEGNDPRDFFGEMEITVRLMIIGGELREAQPWLDADITLADLATFDREGYEAQYITLINQSTTSVSVTSIWSGPLSVLPMSRTSSPSTRCGPVFEDVA</sequence>
<dbReference type="Proteomes" id="UP000514462">
    <property type="component" value="Plasmid pRHBSTW-00938_2"/>
</dbReference>
<reference evidence="3" key="1">
    <citation type="submission" date="2020-06" db="EMBL/GenBank/DDBJ databases">
        <title>REHAB project genomes.</title>
        <authorList>
            <person name="Shaw L.P."/>
        </authorList>
    </citation>
    <scope>NUCLEOTIDE SEQUENCE [LARGE SCALE GENOMIC DNA]</scope>
    <source>
        <strain evidence="3">RHBSTW-00938</strain>
        <plasmid evidence="3">prhbstw-00938_2</plasmid>
    </source>
</reference>
<dbReference type="AlphaFoldDB" id="A0AAP9R1F8"/>
<proteinExistence type="predicted"/>
<evidence type="ECO:0000313" key="3">
    <source>
        <dbReference type="Proteomes" id="UP000514462"/>
    </source>
</evidence>